<organism evidence="2 3">
    <name type="scientific">Melanomma pulvis-pyrius CBS 109.77</name>
    <dbReference type="NCBI Taxonomy" id="1314802"/>
    <lineage>
        <taxon>Eukaryota</taxon>
        <taxon>Fungi</taxon>
        <taxon>Dikarya</taxon>
        <taxon>Ascomycota</taxon>
        <taxon>Pezizomycotina</taxon>
        <taxon>Dothideomycetes</taxon>
        <taxon>Pleosporomycetidae</taxon>
        <taxon>Pleosporales</taxon>
        <taxon>Melanommataceae</taxon>
        <taxon>Melanomma</taxon>
    </lineage>
</organism>
<evidence type="ECO:0000313" key="3">
    <source>
        <dbReference type="Proteomes" id="UP000799757"/>
    </source>
</evidence>
<gene>
    <name evidence="2" type="ORF">K505DRAFT_401348</name>
</gene>
<evidence type="ECO:0000256" key="1">
    <source>
        <dbReference type="SAM" id="MobiDB-lite"/>
    </source>
</evidence>
<dbReference type="AlphaFoldDB" id="A0A6A6XJV2"/>
<proteinExistence type="predicted"/>
<reference evidence="2" key="1">
    <citation type="journal article" date="2020" name="Stud. Mycol.">
        <title>101 Dothideomycetes genomes: a test case for predicting lifestyles and emergence of pathogens.</title>
        <authorList>
            <person name="Haridas S."/>
            <person name="Albert R."/>
            <person name="Binder M."/>
            <person name="Bloem J."/>
            <person name="Labutti K."/>
            <person name="Salamov A."/>
            <person name="Andreopoulos B."/>
            <person name="Baker S."/>
            <person name="Barry K."/>
            <person name="Bills G."/>
            <person name="Bluhm B."/>
            <person name="Cannon C."/>
            <person name="Castanera R."/>
            <person name="Culley D."/>
            <person name="Daum C."/>
            <person name="Ezra D."/>
            <person name="Gonzalez J."/>
            <person name="Henrissat B."/>
            <person name="Kuo A."/>
            <person name="Liang C."/>
            <person name="Lipzen A."/>
            <person name="Lutzoni F."/>
            <person name="Magnuson J."/>
            <person name="Mondo S."/>
            <person name="Nolan M."/>
            <person name="Ohm R."/>
            <person name="Pangilinan J."/>
            <person name="Park H.-J."/>
            <person name="Ramirez L."/>
            <person name="Alfaro M."/>
            <person name="Sun H."/>
            <person name="Tritt A."/>
            <person name="Yoshinaga Y."/>
            <person name="Zwiers L.-H."/>
            <person name="Turgeon B."/>
            <person name="Goodwin S."/>
            <person name="Spatafora J."/>
            <person name="Crous P."/>
            <person name="Grigoriev I."/>
        </authorList>
    </citation>
    <scope>NUCLEOTIDE SEQUENCE</scope>
    <source>
        <strain evidence="2">CBS 109.77</strain>
    </source>
</reference>
<sequence>MADVGLVADVLPSIESVECRQADGEKAKRQEITTHNRVNAKVPAAGVPQQHNPIAVFEQQRRPTNNRCFKFMGWYKIARLEFLAPHSDGPVRMMARKWETVNKFVRVNQKKRDTAAWENSMKSWWAVVKMEVVDEETAKEMGDLKIERAENDDGDWNPMSESNRKNVNELLAELRMTDSK</sequence>
<keyword evidence="3" id="KW-1185">Reference proteome</keyword>
<name>A0A6A6XJV2_9PLEO</name>
<dbReference type="Proteomes" id="UP000799757">
    <property type="component" value="Unassembled WGS sequence"/>
</dbReference>
<feature type="region of interest" description="Disordered" evidence="1">
    <location>
        <begin position="143"/>
        <end position="162"/>
    </location>
</feature>
<accession>A0A6A6XJV2</accession>
<dbReference type="EMBL" id="MU001833">
    <property type="protein sequence ID" value="KAF2796353.1"/>
    <property type="molecule type" value="Genomic_DNA"/>
</dbReference>
<protein>
    <submittedName>
        <fullName evidence="2">Uncharacterized protein</fullName>
    </submittedName>
</protein>
<evidence type="ECO:0000313" key="2">
    <source>
        <dbReference type="EMBL" id="KAF2796353.1"/>
    </source>
</evidence>
<dbReference type="OrthoDB" id="2563155at2759"/>